<proteinExistence type="predicted"/>
<evidence type="ECO:0000256" key="6">
    <source>
        <dbReference type="ARBA" id="ARBA00022801"/>
    </source>
</evidence>
<keyword evidence="8" id="KW-0472">Membrane</keyword>
<dbReference type="InterPro" id="IPR017853">
    <property type="entry name" value="GH"/>
</dbReference>
<keyword evidence="8" id="KW-1133">Transmembrane helix</keyword>
<dbReference type="GO" id="GO:0005576">
    <property type="term" value="C:extracellular region"/>
    <property type="evidence" value="ECO:0007669"/>
    <property type="project" value="UniProtKB-SubCell"/>
</dbReference>
<sequence length="468" mass="52005">MQNKIPWRIALVGLAVVVLLALVAIPLYFWQNANRDTAAKTPTHPSSEFVTRSGSHLLLHGQQFRFAGPNIYWLGLDTDGHGELYPSHFRVDDALTTAEDMGATVVRAHTLGISVGCPLCVEPTLGSFNETALQHIDYAIQAARAHHLRLIIPLVDNWRYYHGGKHTFTDWRNVDAETLFYSDKTVIADFEQYIEHILNHINSYNGIAYKNDPTIMAWETGNEISPSVNWTRTISDYIKGIDNHHLIMDGSKNISAGTLAINSVDMFTQHFYPLSDSLLTSDAQVASYQHKVFVAGEYDWTGTKGGDTLSSFLPSVEHNSEIAGDLYWSLFGHNDTYGYTQHDDGYTLHYPGNTADRRARIQSLRSHAYAMSKQAVPNLPAPGAPLITSIAGNKISWRGSDIAVNYSLESSVSGNNGPWTIICRQCATDNDTPWTDDARPRQKSWYRVQAYNLDGVAGPYSPPVLASS</sequence>
<gene>
    <name evidence="10" type="ORF">KDA_42490</name>
</gene>
<evidence type="ECO:0000259" key="9">
    <source>
        <dbReference type="PROSITE" id="PS50853"/>
    </source>
</evidence>
<keyword evidence="8" id="KW-0812">Transmembrane</keyword>
<dbReference type="Pfam" id="PF26410">
    <property type="entry name" value="GH5_mannosidase"/>
    <property type="match status" value="1"/>
</dbReference>
<keyword evidence="6" id="KW-0378">Hydrolase</keyword>
<name>A0A402BBP1_9CHLR</name>
<evidence type="ECO:0000256" key="2">
    <source>
        <dbReference type="ARBA" id="ARBA00004613"/>
    </source>
</evidence>
<dbReference type="PROSITE" id="PS50853">
    <property type="entry name" value="FN3"/>
    <property type="match status" value="1"/>
</dbReference>
<dbReference type="RefSeq" id="WP_126628945.1">
    <property type="nucleotide sequence ID" value="NZ_BIFT01000001.1"/>
</dbReference>
<dbReference type="InterPro" id="IPR045053">
    <property type="entry name" value="MAN-like"/>
</dbReference>
<evidence type="ECO:0000256" key="5">
    <source>
        <dbReference type="ARBA" id="ARBA00022729"/>
    </source>
</evidence>
<feature type="domain" description="Fibronectin type-III" evidence="9">
    <location>
        <begin position="381"/>
        <end position="468"/>
    </location>
</feature>
<keyword evidence="4" id="KW-0964">Secreted</keyword>
<dbReference type="SUPFAM" id="SSF51445">
    <property type="entry name" value="(Trans)glycosidases"/>
    <property type="match status" value="1"/>
</dbReference>
<comment type="caution">
    <text evidence="10">The sequence shown here is derived from an EMBL/GenBank/DDBJ whole genome shotgun (WGS) entry which is preliminary data.</text>
</comment>
<dbReference type="InterPro" id="IPR001547">
    <property type="entry name" value="Glyco_hydro_5"/>
</dbReference>
<dbReference type="PANTHER" id="PTHR31451:SF39">
    <property type="entry name" value="MANNAN ENDO-1,4-BETA-MANNOSIDASE 1"/>
    <property type="match status" value="1"/>
</dbReference>
<dbReference type="OrthoDB" id="9801493at2"/>
<dbReference type="EC" id="3.2.1.78" evidence="3"/>
<dbReference type="AlphaFoldDB" id="A0A402BBP1"/>
<organism evidence="10 11">
    <name type="scientific">Dictyobacter alpinus</name>
    <dbReference type="NCBI Taxonomy" id="2014873"/>
    <lineage>
        <taxon>Bacteria</taxon>
        <taxon>Bacillati</taxon>
        <taxon>Chloroflexota</taxon>
        <taxon>Ktedonobacteria</taxon>
        <taxon>Ktedonobacterales</taxon>
        <taxon>Dictyobacteraceae</taxon>
        <taxon>Dictyobacter</taxon>
    </lineage>
</organism>
<dbReference type="InterPro" id="IPR003961">
    <property type="entry name" value="FN3_dom"/>
</dbReference>
<evidence type="ECO:0000256" key="4">
    <source>
        <dbReference type="ARBA" id="ARBA00022525"/>
    </source>
</evidence>
<evidence type="ECO:0000313" key="10">
    <source>
        <dbReference type="EMBL" id="GCE28765.1"/>
    </source>
</evidence>
<evidence type="ECO:0000256" key="3">
    <source>
        <dbReference type="ARBA" id="ARBA00012706"/>
    </source>
</evidence>
<evidence type="ECO:0000256" key="1">
    <source>
        <dbReference type="ARBA" id="ARBA00001678"/>
    </source>
</evidence>
<dbReference type="EMBL" id="BIFT01000001">
    <property type="protein sequence ID" value="GCE28765.1"/>
    <property type="molecule type" value="Genomic_DNA"/>
</dbReference>
<dbReference type="PANTHER" id="PTHR31451">
    <property type="match status" value="1"/>
</dbReference>
<evidence type="ECO:0000313" key="11">
    <source>
        <dbReference type="Proteomes" id="UP000287171"/>
    </source>
</evidence>
<comment type="subcellular location">
    <subcellularLocation>
        <location evidence="2">Secreted</location>
    </subcellularLocation>
</comment>
<evidence type="ECO:0000256" key="8">
    <source>
        <dbReference type="SAM" id="Phobius"/>
    </source>
</evidence>
<protein>
    <recommendedName>
        <fullName evidence="3">mannan endo-1,4-beta-mannosidase</fullName>
        <ecNumber evidence="3">3.2.1.78</ecNumber>
    </recommendedName>
</protein>
<accession>A0A402BBP1</accession>
<evidence type="ECO:0000256" key="7">
    <source>
        <dbReference type="ARBA" id="ARBA00023295"/>
    </source>
</evidence>
<comment type="catalytic activity">
    <reaction evidence="1">
        <text>Random hydrolysis of (1-&gt;4)-beta-D-mannosidic linkages in mannans, galactomannans and glucomannans.</text>
        <dbReference type="EC" id="3.2.1.78"/>
    </reaction>
</comment>
<dbReference type="Proteomes" id="UP000287171">
    <property type="component" value="Unassembled WGS sequence"/>
</dbReference>
<keyword evidence="11" id="KW-1185">Reference proteome</keyword>
<keyword evidence="5" id="KW-0732">Signal</keyword>
<reference evidence="11" key="1">
    <citation type="submission" date="2018-12" db="EMBL/GenBank/DDBJ databases">
        <title>Tengunoibacter tsumagoiensis gen. nov., sp. nov., Dictyobacter kobayashii sp. nov., D. alpinus sp. nov., and D. joshuensis sp. nov. and description of Dictyobacteraceae fam. nov. within the order Ktedonobacterales isolated from Tengu-no-mugimeshi.</title>
        <authorList>
            <person name="Wang C.M."/>
            <person name="Zheng Y."/>
            <person name="Sakai Y."/>
            <person name="Toyoda A."/>
            <person name="Minakuchi Y."/>
            <person name="Abe K."/>
            <person name="Yokota A."/>
            <person name="Yabe S."/>
        </authorList>
    </citation>
    <scope>NUCLEOTIDE SEQUENCE [LARGE SCALE GENOMIC DNA]</scope>
    <source>
        <strain evidence="11">Uno16</strain>
    </source>
</reference>
<keyword evidence="7" id="KW-0326">Glycosidase</keyword>
<dbReference type="Gene3D" id="3.20.20.80">
    <property type="entry name" value="Glycosidases"/>
    <property type="match status" value="1"/>
</dbReference>
<dbReference type="GO" id="GO:0016985">
    <property type="term" value="F:mannan endo-1,4-beta-mannosidase activity"/>
    <property type="evidence" value="ECO:0007669"/>
    <property type="project" value="TreeGrafter"/>
</dbReference>
<feature type="transmembrane region" description="Helical" evidence="8">
    <location>
        <begin position="7"/>
        <end position="30"/>
    </location>
</feature>